<evidence type="ECO:0000313" key="2">
    <source>
        <dbReference type="EMBL" id="GFY83708.1"/>
    </source>
</evidence>
<dbReference type="Proteomes" id="UP000585474">
    <property type="component" value="Unassembled WGS sequence"/>
</dbReference>
<feature type="compositionally biased region" description="Polar residues" evidence="1">
    <location>
        <begin position="44"/>
        <end position="54"/>
    </location>
</feature>
<dbReference type="OrthoDB" id="10265969at2759"/>
<gene>
    <name evidence="2" type="ORF">Acr_03g0004820</name>
</gene>
<evidence type="ECO:0000313" key="3">
    <source>
        <dbReference type="Proteomes" id="UP000585474"/>
    </source>
</evidence>
<dbReference type="EMBL" id="BJWL01000003">
    <property type="protein sequence ID" value="GFY83708.1"/>
    <property type="molecule type" value="Genomic_DNA"/>
</dbReference>
<sequence length="108" mass="11370">MLYVSCWPQGAEDTEDVIKGKNHISRSSAPSVGESDGSPLGGTTVVTTRESSPSRNRHESGSPEQSSSCLACAFLLQGLCAPTRCDDAAVEGMLEMRNGDEILPPSDV</sequence>
<keyword evidence="3" id="KW-1185">Reference proteome</keyword>
<feature type="region of interest" description="Disordered" evidence="1">
    <location>
        <begin position="15"/>
        <end position="66"/>
    </location>
</feature>
<dbReference type="AlphaFoldDB" id="A0A7J0EB72"/>
<name>A0A7J0EB72_9ERIC</name>
<accession>A0A7J0EB72</accession>
<proteinExistence type="predicted"/>
<comment type="caution">
    <text evidence="2">The sequence shown here is derived from an EMBL/GenBank/DDBJ whole genome shotgun (WGS) entry which is preliminary data.</text>
</comment>
<evidence type="ECO:0000256" key="1">
    <source>
        <dbReference type="SAM" id="MobiDB-lite"/>
    </source>
</evidence>
<organism evidence="2 3">
    <name type="scientific">Actinidia rufa</name>
    <dbReference type="NCBI Taxonomy" id="165716"/>
    <lineage>
        <taxon>Eukaryota</taxon>
        <taxon>Viridiplantae</taxon>
        <taxon>Streptophyta</taxon>
        <taxon>Embryophyta</taxon>
        <taxon>Tracheophyta</taxon>
        <taxon>Spermatophyta</taxon>
        <taxon>Magnoliopsida</taxon>
        <taxon>eudicotyledons</taxon>
        <taxon>Gunneridae</taxon>
        <taxon>Pentapetalae</taxon>
        <taxon>asterids</taxon>
        <taxon>Ericales</taxon>
        <taxon>Actinidiaceae</taxon>
        <taxon>Actinidia</taxon>
    </lineage>
</organism>
<protein>
    <submittedName>
        <fullName evidence="2">SIN3-like 4</fullName>
    </submittedName>
</protein>
<reference evidence="2 3" key="1">
    <citation type="submission" date="2019-07" db="EMBL/GenBank/DDBJ databases">
        <title>De Novo Assembly of kiwifruit Actinidia rufa.</title>
        <authorList>
            <person name="Sugita-Konishi S."/>
            <person name="Sato K."/>
            <person name="Mori E."/>
            <person name="Abe Y."/>
            <person name="Kisaki G."/>
            <person name="Hamano K."/>
            <person name="Suezawa K."/>
            <person name="Otani M."/>
            <person name="Fukuda T."/>
            <person name="Manabe T."/>
            <person name="Gomi K."/>
            <person name="Tabuchi M."/>
            <person name="Akimitsu K."/>
            <person name="Kataoka I."/>
        </authorList>
    </citation>
    <scope>NUCLEOTIDE SEQUENCE [LARGE SCALE GENOMIC DNA]</scope>
    <source>
        <strain evidence="3">cv. Fuchu</strain>
    </source>
</reference>